<dbReference type="AlphaFoldDB" id="A0AAW0CM74"/>
<dbReference type="Gene3D" id="1.10.520.10">
    <property type="match status" value="1"/>
</dbReference>
<comment type="function">
    <text evidence="1">Destroys radicals which are normally produced within the cells and which are toxic to biological systems.</text>
</comment>
<evidence type="ECO:0000256" key="5">
    <source>
        <dbReference type="ARBA" id="ARBA00022723"/>
    </source>
</evidence>
<dbReference type="InterPro" id="IPR002016">
    <property type="entry name" value="Haem_peroxidase"/>
</dbReference>
<feature type="domain" description="Plant heme peroxidase family profile" evidence="9">
    <location>
        <begin position="46"/>
        <end position="289"/>
    </location>
</feature>
<evidence type="ECO:0000256" key="1">
    <source>
        <dbReference type="ARBA" id="ARBA00003917"/>
    </source>
</evidence>
<dbReference type="GO" id="GO:0046872">
    <property type="term" value="F:metal ion binding"/>
    <property type="evidence" value="ECO:0007669"/>
    <property type="project" value="UniProtKB-UniRule"/>
</dbReference>
<keyword evidence="3 8" id="KW-0575">Peroxidase</keyword>
<gene>
    <name evidence="10" type="ORF">R3P38DRAFT_2902179</name>
</gene>
<keyword evidence="11" id="KW-1185">Reference proteome</keyword>
<dbReference type="PANTHER" id="PTHR31356">
    <property type="entry name" value="THYLAKOID LUMENAL 29 KDA PROTEIN, CHLOROPLASTIC-RELATED"/>
    <property type="match status" value="1"/>
</dbReference>
<comment type="caution">
    <text evidence="10">The sequence shown here is derived from an EMBL/GenBank/DDBJ whole genome shotgun (WGS) entry which is preliminary data.</text>
</comment>
<evidence type="ECO:0000256" key="8">
    <source>
        <dbReference type="RuleBase" id="RU363051"/>
    </source>
</evidence>
<dbReference type="InterPro" id="IPR002207">
    <property type="entry name" value="Peroxidase_I"/>
</dbReference>
<evidence type="ECO:0000256" key="7">
    <source>
        <dbReference type="ARBA" id="ARBA00023004"/>
    </source>
</evidence>
<dbReference type="GO" id="GO:0000302">
    <property type="term" value="P:response to reactive oxygen species"/>
    <property type="evidence" value="ECO:0007669"/>
    <property type="project" value="TreeGrafter"/>
</dbReference>
<dbReference type="GO" id="GO:0020037">
    <property type="term" value="F:heme binding"/>
    <property type="evidence" value="ECO:0007669"/>
    <property type="project" value="UniProtKB-UniRule"/>
</dbReference>
<keyword evidence="6 8" id="KW-0560">Oxidoreductase</keyword>
<dbReference type="EMBL" id="JAWWNJ010000016">
    <property type="protein sequence ID" value="KAK7039847.1"/>
    <property type="molecule type" value="Genomic_DNA"/>
</dbReference>
<keyword evidence="7" id="KW-0408">Iron</keyword>
<evidence type="ECO:0000256" key="4">
    <source>
        <dbReference type="ARBA" id="ARBA00022617"/>
    </source>
</evidence>
<dbReference type="InterPro" id="IPR010255">
    <property type="entry name" value="Haem_peroxidase_sf"/>
</dbReference>
<keyword evidence="4" id="KW-0349">Heme</keyword>
<dbReference type="PRINTS" id="PR00459">
    <property type="entry name" value="ASPEROXIDASE"/>
</dbReference>
<dbReference type="PANTHER" id="PTHR31356:SF53">
    <property type="entry name" value="HEME PEROXIDASE"/>
    <property type="match status" value="1"/>
</dbReference>
<dbReference type="Proteomes" id="UP001362999">
    <property type="component" value="Unassembled WGS sequence"/>
</dbReference>
<sequence length="531" mass="57305">MLTLVLAFAAATAVSTVTAYTWPSPQLDALEAARFDAHTGVLLAGVQPCDGFGGLPNTGRSNAADWVRTAYHDMATHNIADGTGGLDGSIRFEEERLRPENPGDGFNNTLAFLSATSNRYISIADSLALAAVIAIETCGGPEIPFRGNRIDATSPNSPGVPEPQQDIDSHIGAFARQGFNKEEMIGLVACGHTFGGVEHQTFPQIVPEMHDPKNKQSVQPFDSTFVTFDNNVATEYMSDTTQNPLVVALNDTFNSDKRIFGSDGNVTMKSFADSPSHFSSTCASLIARMIDTVPKGVQLTDVLEPLPIKPADVELQYDASRIKLSGNVRLWNTPEDDSRSVRLLYTDHLGGTGNLSLVFTGTFDSVGTKYTSAWYAFAPITQDNPFARVDIDPKSGIKSMSFIVNGKLEDQGGVGFAVEDRVMRSTSSCRVGGNISRIDVAVRTDASPLRVYVEELRFVFPHAPTIVEHDVPRPSGSQDQPYTIWSLNLAVPVEIGLMMYHIGAEFAGGVKYSTTSRYSAWASGPICADSQ</sequence>
<evidence type="ECO:0000259" key="9">
    <source>
        <dbReference type="PROSITE" id="PS50873"/>
    </source>
</evidence>
<dbReference type="PROSITE" id="PS50873">
    <property type="entry name" value="PEROXIDASE_4"/>
    <property type="match status" value="1"/>
</dbReference>
<feature type="signal peptide" evidence="8">
    <location>
        <begin position="1"/>
        <end position="19"/>
    </location>
</feature>
<proteinExistence type="inferred from homology"/>
<evidence type="ECO:0000256" key="6">
    <source>
        <dbReference type="ARBA" id="ARBA00023002"/>
    </source>
</evidence>
<dbReference type="Pfam" id="PF00141">
    <property type="entry name" value="peroxidase"/>
    <property type="match status" value="1"/>
</dbReference>
<comment type="similarity">
    <text evidence="2">Belongs to the peroxidase family. Cytochrome c peroxidase subfamily.</text>
</comment>
<evidence type="ECO:0000256" key="2">
    <source>
        <dbReference type="ARBA" id="ARBA00005997"/>
    </source>
</evidence>
<name>A0AAW0CM74_9AGAR</name>
<evidence type="ECO:0000313" key="11">
    <source>
        <dbReference type="Proteomes" id="UP001362999"/>
    </source>
</evidence>
<dbReference type="EC" id="1.11.1.-" evidence="8"/>
<dbReference type="PRINTS" id="PR00458">
    <property type="entry name" value="PEROXIDASE"/>
</dbReference>
<dbReference type="SUPFAM" id="SSF48113">
    <property type="entry name" value="Heme-dependent peroxidases"/>
    <property type="match status" value="1"/>
</dbReference>
<dbReference type="InterPro" id="IPR044831">
    <property type="entry name" value="Ccp1-like"/>
</dbReference>
<dbReference type="GO" id="GO:0004601">
    <property type="term" value="F:peroxidase activity"/>
    <property type="evidence" value="ECO:0007669"/>
    <property type="project" value="UniProtKB-KW"/>
</dbReference>
<organism evidence="10 11">
    <name type="scientific">Favolaschia claudopus</name>
    <dbReference type="NCBI Taxonomy" id="2862362"/>
    <lineage>
        <taxon>Eukaryota</taxon>
        <taxon>Fungi</taxon>
        <taxon>Dikarya</taxon>
        <taxon>Basidiomycota</taxon>
        <taxon>Agaricomycotina</taxon>
        <taxon>Agaricomycetes</taxon>
        <taxon>Agaricomycetidae</taxon>
        <taxon>Agaricales</taxon>
        <taxon>Marasmiineae</taxon>
        <taxon>Mycenaceae</taxon>
        <taxon>Favolaschia</taxon>
    </lineage>
</organism>
<accession>A0AAW0CM74</accession>
<protein>
    <recommendedName>
        <fullName evidence="8">Peroxidase</fullName>
        <ecNumber evidence="8">1.11.1.-</ecNumber>
    </recommendedName>
</protein>
<dbReference type="Gene3D" id="1.10.420.10">
    <property type="entry name" value="Peroxidase, domain 2"/>
    <property type="match status" value="1"/>
</dbReference>
<dbReference type="GO" id="GO:0034599">
    <property type="term" value="P:cellular response to oxidative stress"/>
    <property type="evidence" value="ECO:0007669"/>
    <property type="project" value="InterPro"/>
</dbReference>
<reference evidence="10 11" key="1">
    <citation type="journal article" date="2024" name="J Genomics">
        <title>Draft genome sequencing and assembly of Favolaschia claudopus CIRM-BRFM 2984 isolated from oak limbs.</title>
        <authorList>
            <person name="Navarro D."/>
            <person name="Drula E."/>
            <person name="Chaduli D."/>
            <person name="Cazenave R."/>
            <person name="Ahrendt S."/>
            <person name="Wang J."/>
            <person name="Lipzen A."/>
            <person name="Daum C."/>
            <person name="Barry K."/>
            <person name="Grigoriev I.V."/>
            <person name="Favel A."/>
            <person name="Rosso M.N."/>
            <person name="Martin F."/>
        </authorList>
    </citation>
    <scope>NUCLEOTIDE SEQUENCE [LARGE SCALE GENOMIC DNA]</scope>
    <source>
        <strain evidence="10 11">CIRM-BRFM 2984</strain>
    </source>
</reference>
<evidence type="ECO:0000256" key="3">
    <source>
        <dbReference type="ARBA" id="ARBA00022559"/>
    </source>
</evidence>
<evidence type="ECO:0000313" key="10">
    <source>
        <dbReference type="EMBL" id="KAK7039847.1"/>
    </source>
</evidence>
<keyword evidence="5" id="KW-0479">Metal-binding</keyword>
<dbReference type="GO" id="GO:0042744">
    <property type="term" value="P:hydrogen peroxide catabolic process"/>
    <property type="evidence" value="ECO:0007669"/>
    <property type="project" value="TreeGrafter"/>
</dbReference>
<keyword evidence="8" id="KW-0732">Signal</keyword>
<feature type="chain" id="PRO_5043106607" description="Peroxidase" evidence="8">
    <location>
        <begin position="20"/>
        <end position="531"/>
    </location>
</feature>